<feature type="chain" id="PRO_5045490491" evidence="1">
    <location>
        <begin position="18"/>
        <end position="195"/>
    </location>
</feature>
<keyword evidence="1" id="KW-0732">Signal</keyword>
<feature type="signal peptide" evidence="1">
    <location>
        <begin position="1"/>
        <end position="17"/>
    </location>
</feature>
<protein>
    <submittedName>
        <fullName evidence="2">Uncharacterized protein</fullName>
    </submittedName>
</protein>
<comment type="caution">
    <text evidence="2">The sequence shown here is derived from an EMBL/GenBank/DDBJ whole genome shotgun (WGS) entry which is preliminary data.</text>
</comment>
<name>A0ABU5VQW9_9BACT</name>
<keyword evidence="3" id="KW-1185">Reference proteome</keyword>
<reference evidence="2 3" key="1">
    <citation type="submission" date="2023-11" db="EMBL/GenBank/DDBJ databases">
        <title>A Novel Polar Bacteriovorax (B. antarcticus) Isolated from the Biocrust in Antarctica.</title>
        <authorList>
            <person name="Mun W."/>
            <person name="Choi S.Y."/>
            <person name="Mitchell R.J."/>
        </authorList>
    </citation>
    <scope>NUCLEOTIDE SEQUENCE [LARGE SCALE GENOMIC DNA]</scope>
    <source>
        <strain evidence="2 3">PP10</strain>
    </source>
</reference>
<proteinExistence type="predicted"/>
<dbReference type="RefSeq" id="WP_323574905.1">
    <property type="nucleotide sequence ID" value="NZ_JAYGJQ010000001.1"/>
</dbReference>
<dbReference type="EMBL" id="JAYGJQ010000001">
    <property type="protein sequence ID" value="MEA9355396.1"/>
    <property type="molecule type" value="Genomic_DNA"/>
</dbReference>
<dbReference type="Proteomes" id="UP001302274">
    <property type="component" value="Unassembled WGS sequence"/>
</dbReference>
<evidence type="ECO:0000256" key="1">
    <source>
        <dbReference type="SAM" id="SignalP"/>
    </source>
</evidence>
<organism evidence="2 3">
    <name type="scientific">Bacteriovorax antarcticus</name>
    <dbReference type="NCBI Taxonomy" id="3088717"/>
    <lineage>
        <taxon>Bacteria</taxon>
        <taxon>Pseudomonadati</taxon>
        <taxon>Bdellovibrionota</taxon>
        <taxon>Bacteriovoracia</taxon>
        <taxon>Bacteriovoracales</taxon>
        <taxon>Bacteriovoracaceae</taxon>
        <taxon>Bacteriovorax</taxon>
    </lineage>
</organism>
<gene>
    <name evidence="2" type="ORF">SHI21_04255</name>
</gene>
<evidence type="ECO:0000313" key="2">
    <source>
        <dbReference type="EMBL" id="MEA9355396.1"/>
    </source>
</evidence>
<evidence type="ECO:0000313" key="3">
    <source>
        <dbReference type="Proteomes" id="UP001302274"/>
    </source>
</evidence>
<sequence>MKTLLLLTTLLSSSVFATTLKVPLFVEDENKIIPVSKINEQYKLQGSDKLQEVLVITNTPQSMAAAREAHTAISAKVNALAEKVQKNFYLAADRPGGFKTNNLQTCYTGSPDEAVEIAGNMGDSVYSDQLGIFGYKYKKQTTYLEGQEPEETEEFLSESSAAWKNWKSTNDDILVLSHQSDGGDDVNEGIIVKCK</sequence>
<accession>A0ABU5VQW9</accession>